<dbReference type="PANTHER" id="PTHR10088:SF4">
    <property type="entry name" value="GLUCOKINASE REGULATORY PROTEIN"/>
    <property type="match status" value="1"/>
</dbReference>
<accession>A0ABQ3EMB1</accession>
<dbReference type="EMBL" id="BMXE01000008">
    <property type="protein sequence ID" value="GHB44214.1"/>
    <property type="molecule type" value="Genomic_DNA"/>
</dbReference>
<comment type="caution">
    <text evidence="4">The sequence shown here is derived from an EMBL/GenBank/DDBJ whole genome shotgun (WGS) entry which is preliminary data.</text>
</comment>
<evidence type="ECO:0000256" key="2">
    <source>
        <dbReference type="ARBA" id="ARBA00023277"/>
    </source>
</evidence>
<proteinExistence type="predicted"/>
<name>A0ABQ3EMB1_9HYPH</name>
<keyword evidence="2" id="KW-0119">Carbohydrate metabolism</keyword>
<dbReference type="Pfam" id="PF22645">
    <property type="entry name" value="GKRP_SIS_N"/>
    <property type="match status" value="1"/>
</dbReference>
<keyword evidence="1" id="KW-0456">Lyase</keyword>
<protein>
    <submittedName>
        <fullName evidence="4">N-acetylmuramic acid 6-phosphate etherase</fullName>
    </submittedName>
</protein>
<dbReference type="Gene3D" id="3.40.50.10490">
    <property type="entry name" value="Glucose-6-phosphate isomerase like protein, domain 1"/>
    <property type="match status" value="1"/>
</dbReference>
<dbReference type="NCBIfam" id="NF003915">
    <property type="entry name" value="PRK05441.1"/>
    <property type="match status" value="1"/>
</dbReference>
<dbReference type="CDD" id="cd05007">
    <property type="entry name" value="SIS_Etherase"/>
    <property type="match status" value="1"/>
</dbReference>
<evidence type="ECO:0000313" key="4">
    <source>
        <dbReference type="EMBL" id="GHB44214.1"/>
    </source>
</evidence>
<evidence type="ECO:0000256" key="1">
    <source>
        <dbReference type="ARBA" id="ARBA00023239"/>
    </source>
</evidence>
<sequence length="331" mass="35500">MSYWYDIGIREKHVSGISRKLGFPEKPNPQEWRETEQRSSRFAGLETWGTSEVLKALLGGQMQALNAVWAALDDLEAAVDSAAQRLQTGEGRLVYVGAGTSGRLGVLDGIELIPTFGWPDERLLYGLAGGEAGLLHSQERAEDSAEVGRNFILEHDVGANDVVLGLAASGTTPFTRAAIQAARASGALTIALANNPESPMLYDADHHILLRTGAEVLAGSTRLSAGTSQKAALNLFSTGLMVRLKKVYRGYMVDMQLTNTKLTQRAKDMVVALTGCSQERATAALQESDNQIKLAVLIVFGATKIQATNVLAETRGDLGESLQVLGLHQPD</sequence>
<evidence type="ECO:0000313" key="5">
    <source>
        <dbReference type="Proteomes" id="UP000637980"/>
    </source>
</evidence>
<dbReference type="Gene3D" id="1.10.8.1080">
    <property type="match status" value="1"/>
</dbReference>
<dbReference type="InterPro" id="IPR001347">
    <property type="entry name" value="SIS_dom"/>
</dbReference>
<reference evidence="5" key="1">
    <citation type="journal article" date="2019" name="Int. J. Syst. Evol. Microbiol.">
        <title>The Global Catalogue of Microorganisms (GCM) 10K type strain sequencing project: providing services to taxonomists for standard genome sequencing and annotation.</title>
        <authorList>
            <consortium name="The Broad Institute Genomics Platform"/>
            <consortium name="The Broad Institute Genome Sequencing Center for Infectious Disease"/>
            <person name="Wu L."/>
            <person name="Ma J."/>
        </authorList>
    </citation>
    <scope>NUCLEOTIDE SEQUENCE [LARGE SCALE GENOMIC DNA]</scope>
    <source>
        <strain evidence="5">KCTC 12861</strain>
    </source>
</reference>
<organism evidence="4 5">
    <name type="scientific">Pseudovibrio japonicus</name>
    <dbReference type="NCBI Taxonomy" id="366534"/>
    <lineage>
        <taxon>Bacteria</taxon>
        <taxon>Pseudomonadati</taxon>
        <taxon>Pseudomonadota</taxon>
        <taxon>Alphaproteobacteria</taxon>
        <taxon>Hyphomicrobiales</taxon>
        <taxon>Stappiaceae</taxon>
        <taxon>Pseudovibrio</taxon>
    </lineage>
</organism>
<dbReference type="PROSITE" id="PS51464">
    <property type="entry name" value="SIS"/>
    <property type="match status" value="1"/>
</dbReference>
<keyword evidence="5" id="KW-1185">Reference proteome</keyword>
<gene>
    <name evidence="4" type="primary">murQ</name>
    <name evidence="4" type="ORF">GCM10007094_36870</name>
</gene>
<dbReference type="InterPro" id="IPR040190">
    <property type="entry name" value="MURQ/GCKR"/>
</dbReference>
<dbReference type="SUPFAM" id="SSF53697">
    <property type="entry name" value="SIS domain"/>
    <property type="match status" value="1"/>
</dbReference>
<dbReference type="InterPro" id="IPR046348">
    <property type="entry name" value="SIS_dom_sf"/>
</dbReference>
<dbReference type="NCBIfam" id="NF009222">
    <property type="entry name" value="PRK12570.1"/>
    <property type="match status" value="1"/>
</dbReference>
<dbReference type="Proteomes" id="UP000637980">
    <property type="component" value="Unassembled WGS sequence"/>
</dbReference>
<dbReference type="InterPro" id="IPR005488">
    <property type="entry name" value="Etherase_MurQ"/>
</dbReference>
<feature type="domain" description="SIS" evidence="3">
    <location>
        <begin position="82"/>
        <end position="246"/>
    </location>
</feature>
<evidence type="ECO:0000259" key="3">
    <source>
        <dbReference type="PROSITE" id="PS51464"/>
    </source>
</evidence>
<dbReference type="PANTHER" id="PTHR10088">
    <property type="entry name" value="GLUCOKINASE REGULATORY PROTEIN"/>
    <property type="match status" value="1"/>
</dbReference>